<gene>
    <name evidence="6" type="ORF">BX592_12277</name>
</gene>
<reference evidence="6 7" key="1">
    <citation type="submission" date="2019-03" db="EMBL/GenBank/DDBJ databases">
        <title>Genomic Encyclopedia of Type Strains, Phase III (KMG-III): the genomes of soil and plant-associated and newly described type strains.</title>
        <authorList>
            <person name="Whitman W."/>
        </authorList>
    </citation>
    <scope>NUCLEOTIDE SEQUENCE [LARGE SCALE GENOMIC DNA]</scope>
    <source>
        <strain evidence="6 7">LMG 29544</strain>
    </source>
</reference>
<keyword evidence="3" id="KW-0238">DNA-binding</keyword>
<evidence type="ECO:0000256" key="4">
    <source>
        <dbReference type="ARBA" id="ARBA00023163"/>
    </source>
</evidence>
<dbReference type="InterPro" id="IPR005119">
    <property type="entry name" value="LysR_subst-bd"/>
</dbReference>
<feature type="domain" description="HTH lysR-type" evidence="5">
    <location>
        <begin position="28"/>
        <end position="85"/>
    </location>
</feature>
<keyword evidence="7" id="KW-1185">Reference proteome</keyword>
<dbReference type="SUPFAM" id="SSF53850">
    <property type="entry name" value="Periplasmic binding protein-like II"/>
    <property type="match status" value="1"/>
</dbReference>
<dbReference type="AlphaFoldDB" id="A0A4R8LIL3"/>
<protein>
    <submittedName>
        <fullName evidence="6">LysR family transcriptional regulator</fullName>
    </submittedName>
</protein>
<dbReference type="InterPro" id="IPR000847">
    <property type="entry name" value="LysR_HTH_N"/>
</dbReference>
<dbReference type="InterPro" id="IPR036390">
    <property type="entry name" value="WH_DNA-bd_sf"/>
</dbReference>
<keyword evidence="2" id="KW-0805">Transcription regulation</keyword>
<dbReference type="FunFam" id="1.10.10.10:FF:000001">
    <property type="entry name" value="LysR family transcriptional regulator"/>
    <property type="match status" value="1"/>
</dbReference>
<name>A0A4R8LIL3_9BURK</name>
<evidence type="ECO:0000256" key="3">
    <source>
        <dbReference type="ARBA" id="ARBA00023125"/>
    </source>
</evidence>
<dbReference type="InterPro" id="IPR036388">
    <property type="entry name" value="WH-like_DNA-bd_sf"/>
</dbReference>
<dbReference type="Pfam" id="PF03466">
    <property type="entry name" value="LysR_substrate"/>
    <property type="match status" value="1"/>
</dbReference>
<sequence length="327" mass="36535">MDFPGRNIIGLEWPSLFPSWKQMGESVDRLDAMRLYTRIVERRSFTLAANDMEVPRSTVTKVVRQMETRLGVRLLQRTTRVVRPTLDGEAYYRRCLAILDDIEDAEGAFSGAQPTGTLRIEVQGTLARHFLMPSLPDFFAQYPRIEIAMSESDRWVDIVQDGVDCVLRYGYLRDSELVARQVAMLGHLTCATPAYLRQFGTPATLDALAGHRMVGLRSITSGNVNPLGFTVGETTQTVALPAAISVTGTESYLAAIRLGLGLAQVPRFHVEEDLRSGALVELLPDMPPPSMPVSLVYQRSRQLSPRVRVFMDWVARRFEAAHAAPRD</sequence>
<evidence type="ECO:0000256" key="1">
    <source>
        <dbReference type="ARBA" id="ARBA00009437"/>
    </source>
</evidence>
<dbReference type="Gene3D" id="1.10.10.10">
    <property type="entry name" value="Winged helix-like DNA-binding domain superfamily/Winged helix DNA-binding domain"/>
    <property type="match status" value="1"/>
</dbReference>
<comment type="caution">
    <text evidence="6">The sequence shown here is derived from an EMBL/GenBank/DDBJ whole genome shotgun (WGS) entry which is preliminary data.</text>
</comment>
<dbReference type="Pfam" id="PF00126">
    <property type="entry name" value="HTH_1"/>
    <property type="match status" value="1"/>
</dbReference>
<evidence type="ECO:0000256" key="2">
    <source>
        <dbReference type="ARBA" id="ARBA00023015"/>
    </source>
</evidence>
<dbReference type="PANTHER" id="PTHR30537">
    <property type="entry name" value="HTH-TYPE TRANSCRIPTIONAL REGULATOR"/>
    <property type="match status" value="1"/>
</dbReference>
<evidence type="ECO:0000313" key="7">
    <source>
        <dbReference type="Proteomes" id="UP000295509"/>
    </source>
</evidence>
<keyword evidence="4" id="KW-0804">Transcription</keyword>
<dbReference type="Proteomes" id="UP000295509">
    <property type="component" value="Unassembled WGS sequence"/>
</dbReference>
<dbReference type="CDD" id="cd08472">
    <property type="entry name" value="PBP2_CrgA_like_3"/>
    <property type="match status" value="1"/>
</dbReference>
<evidence type="ECO:0000313" key="6">
    <source>
        <dbReference type="EMBL" id="TDY42268.1"/>
    </source>
</evidence>
<dbReference type="SUPFAM" id="SSF46785">
    <property type="entry name" value="Winged helix' DNA-binding domain"/>
    <property type="match status" value="1"/>
</dbReference>
<accession>A0A4R8LIL3</accession>
<organism evidence="6 7">
    <name type="scientific">Paraburkholderia rhizosphaerae</name>
    <dbReference type="NCBI Taxonomy" id="480658"/>
    <lineage>
        <taxon>Bacteria</taxon>
        <taxon>Pseudomonadati</taxon>
        <taxon>Pseudomonadota</taxon>
        <taxon>Betaproteobacteria</taxon>
        <taxon>Burkholderiales</taxon>
        <taxon>Burkholderiaceae</taxon>
        <taxon>Paraburkholderia</taxon>
    </lineage>
</organism>
<dbReference type="InterPro" id="IPR058163">
    <property type="entry name" value="LysR-type_TF_proteobact-type"/>
</dbReference>
<dbReference type="PROSITE" id="PS50931">
    <property type="entry name" value="HTH_LYSR"/>
    <property type="match status" value="1"/>
</dbReference>
<comment type="similarity">
    <text evidence="1">Belongs to the LysR transcriptional regulatory family.</text>
</comment>
<dbReference type="GO" id="GO:0006351">
    <property type="term" value="P:DNA-templated transcription"/>
    <property type="evidence" value="ECO:0007669"/>
    <property type="project" value="TreeGrafter"/>
</dbReference>
<dbReference type="GO" id="GO:0003700">
    <property type="term" value="F:DNA-binding transcription factor activity"/>
    <property type="evidence" value="ECO:0007669"/>
    <property type="project" value="InterPro"/>
</dbReference>
<proteinExistence type="inferred from homology"/>
<dbReference type="PANTHER" id="PTHR30537:SF72">
    <property type="entry name" value="LYSR FAMILY TRANSCRIPTIONAL REGULATOR"/>
    <property type="match status" value="1"/>
</dbReference>
<dbReference type="Gene3D" id="3.40.190.290">
    <property type="match status" value="1"/>
</dbReference>
<dbReference type="EMBL" id="SORE01000022">
    <property type="protein sequence ID" value="TDY42268.1"/>
    <property type="molecule type" value="Genomic_DNA"/>
</dbReference>
<dbReference type="GO" id="GO:0043565">
    <property type="term" value="F:sequence-specific DNA binding"/>
    <property type="evidence" value="ECO:0007669"/>
    <property type="project" value="TreeGrafter"/>
</dbReference>
<evidence type="ECO:0000259" key="5">
    <source>
        <dbReference type="PROSITE" id="PS50931"/>
    </source>
</evidence>